<protein>
    <submittedName>
        <fullName evidence="2">Uncharacterized protein</fullName>
    </submittedName>
</protein>
<feature type="region of interest" description="Disordered" evidence="1">
    <location>
        <begin position="1"/>
        <end position="32"/>
    </location>
</feature>
<dbReference type="AlphaFoldDB" id="A0AAV9I1L2"/>
<accession>A0AAV9I1L2</accession>
<evidence type="ECO:0000313" key="3">
    <source>
        <dbReference type="Proteomes" id="UP001321749"/>
    </source>
</evidence>
<reference evidence="2" key="2">
    <citation type="submission" date="2023-06" db="EMBL/GenBank/DDBJ databases">
        <authorList>
            <consortium name="Lawrence Berkeley National Laboratory"/>
            <person name="Mondo S.J."/>
            <person name="Hensen N."/>
            <person name="Bonometti L."/>
            <person name="Westerberg I."/>
            <person name="Brannstrom I.O."/>
            <person name="Guillou S."/>
            <person name="Cros-Aarteil S."/>
            <person name="Calhoun S."/>
            <person name="Haridas S."/>
            <person name="Kuo A."/>
            <person name="Pangilinan J."/>
            <person name="Riley R."/>
            <person name="Labutti K."/>
            <person name="Andreopoulos B."/>
            <person name="Lipzen A."/>
            <person name="Chen C."/>
            <person name="Yanf M."/>
            <person name="Daum C."/>
            <person name="Ng V."/>
            <person name="Clum A."/>
            <person name="Steindorff A."/>
            <person name="Ohm R."/>
            <person name="Martin F."/>
            <person name="Silar P."/>
            <person name="Natvig D."/>
            <person name="Lalanne C."/>
            <person name="Gautier V."/>
            <person name="Ament-Velasquez S.L."/>
            <person name="Kruys A."/>
            <person name="Hutchinson M.I."/>
            <person name="Powell A.J."/>
            <person name="Barry K."/>
            <person name="Miller A.N."/>
            <person name="Grigoriev I.V."/>
            <person name="Debuchy R."/>
            <person name="Gladieux P."/>
            <person name="Thoren M.H."/>
            <person name="Johannesson H."/>
        </authorList>
    </citation>
    <scope>NUCLEOTIDE SEQUENCE</scope>
    <source>
        <strain evidence="2">PSN324</strain>
    </source>
</reference>
<dbReference type="Proteomes" id="UP001321749">
    <property type="component" value="Unassembled WGS sequence"/>
</dbReference>
<proteinExistence type="predicted"/>
<dbReference type="EMBL" id="MU864929">
    <property type="protein sequence ID" value="KAK4466923.1"/>
    <property type="molecule type" value="Genomic_DNA"/>
</dbReference>
<evidence type="ECO:0000313" key="2">
    <source>
        <dbReference type="EMBL" id="KAK4466923.1"/>
    </source>
</evidence>
<keyword evidence="3" id="KW-1185">Reference proteome</keyword>
<evidence type="ECO:0000256" key="1">
    <source>
        <dbReference type="SAM" id="MobiDB-lite"/>
    </source>
</evidence>
<feature type="compositionally biased region" description="Polar residues" evidence="1">
    <location>
        <begin position="1"/>
        <end position="25"/>
    </location>
</feature>
<gene>
    <name evidence="2" type="ORF">QBC42DRAFT_42515</name>
</gene>
<organism evidence="2 3">
    <name type="scientific">Cladorrhinum samala</name>
    <dbReference type="NCBI Taxonomy" id="585594"/>
    <lineage>
        <taxon>Eukaryota</taxon>
        <taxon>Fungi</taxon>
        <taxon>Dikarya</taxon>
        <taxon>Ascomycota</taxon>
        <taxon>Pezizomycotina</taxon>
        <taxon>Sordariomycetes</taxon>
        <taxon>Sordariomycetidae</taxon>
        <taxon>Sordariales</taxon>
        <taxon>Podosporaceae</taxon>
        <taxon>Cladorrhinum</taxon>
    </lineage>
</organism>
<name>A0AAV9I1L2_9PEZI</name>
<comment type="caution">
    <text evidence="2">The sequence shown here is derived from an EMBL/GenBank/DDBJ whole genome shotgun (WGS) entry which is preliminary data.</text>
</comment>
<sequence length="264" mass="29070">MQPLNMSQVSQDLKTQESTQSQTLVTIPGAPMPARPIIPRTVVARQGGSSVCYNAGRSLRPPLEHSSSKGTTWHTQMIHNPLAASSVHLLQTLRLGHAIHGVGFSCAAGASRERKLTLLGHGPVNDHDEPRSFIWPVLKGFPTSTYHEMHLTEPNRVLEDEANPLHLDVSLVFDPGRADGPQLANRSSTLQKFCWCLLDWGLFLKDNITHALSFILLSFLASVFRHVHADLSLLCAAIVRGQVRNYVNSEAISQISTPIVSNRR</sequence>
<reference evidence="2" key="1">
    <citation type="journal article" date="2023" name="Mol. Phylogenet. Evol.">
        <title>Genome-scale phylogeny and comparative genomics of the fungal order Sordariales.</title>
        <authorList>
            <person name="Hensen N."/>
            <person name="Bonometti L."/>
            <person name="Westerberg I."/>
            <person name="Brannstrom I.O."/>
            <person name="Guillou S."/>
            <person name="Cros-Aarteil S."/>
            <person name="Calhoun S."/>
            <person name="Haridas S."/>
            <person name="Kuo A."/>
            <person name="Mondo S."/>
            <person name="Pangilinan J."/>
            <person name="Riley R."/>
            <person name="LaButti K."/>
            <person name="Andreopoulos B."/>
            <person name="Lipzen A."/>
            <person name="Chen C."/>
            <person name="Yan M."/>
            <person name="Daum C."/>
            <person name="Ng V."/>
            <person name="Clum A."/>
            <person name="Steindorff A."/>
            <person name="Ohm R.A."/>
            <person name="Martin F."/>
            <person name="Silar P."/>
            <person name="Natvig D.O."/>
            <person name="Lalanne C."/>
            <person name="Gautier V."/>
            <person name="Ament-Velasquez S.L."/>
            <person name="Kruys A."/>
            <person name="Hutchinson M.I."/>
            <person name="Powell A.J."/>
            <person name="Barry K."/>
            <person name="Miller A.N."/>
            <person name="Grigoriev I.V."/>
            <person name="Debuchy R."/>
            <person name="Gladieux P."/>
            <person name="Hiltunen Thoren M."/>
            <person name="Johannesson H."/>
        </authorList>
    </citation>
    <scope>NUCLEOTIDE SEQUENCE</scope>
    <source>
        <strain evidence="2">PSN324</strain>
    </source>
</reference>